<sequence length="181" mass="20616">MFTMEVDDEIKLALVQLSFAPRYWNIVEHQKDSLSQWLAWPIHADSADFFAKFITQSLRDYADGKSMTCAIVYQNQIVGNVSFNSINHQLKKVEIGYWLGEEYRGKGIVSRIVDALIRYAFTELDMQKVQISAAVENQASRRVCERAGLTLEGIITNAENLNGRIVDHAVYGIRRVQGETQ</sequence>
<evidence type="ECO:0000313" key="2">
    <source>
        <dbReference type="EMBL" id="MCJ2376706.1"/>
    </source>
</evidence>
<dbReference type="Proteomes" id="UP001139488">
    <property type="component" value="Unassembled WGS sequence"/>
</dbReference>
<dbReference type="InterPro" id="IPR051908">
    <property type="entry name" value="Ribosomal_N-acetyltransferase"/>
</dbReference>
<dbReference type="PANTHER" id="PTHR43441:SF12">
    <property type="entry name" value="RIBOSOMAL N-ACETYLTRANSFERASE YDAF-RELATED"/>
    <property type="match status" value="1"/>
</dbReference>
<dbReference type="InterPro" id="IPR000182">
    <property type="entry name" value="GNAT_dom"/>
</dbReference>
<dbReference type="SUPFAM" id="SSF55729">
    <property type="entry name" value="Acyl-CoA N-acyltransferases (Nat)"/>
    <property type="match status" value="1"/>
</dbReference>
<dbReference type="RefSeq" id="WP_244356494.1">
    <property type="nucleotide sequence ID" value="NZ_JAJNNZ010000004.1"/>
</dbReference>
<dbReference type="InterPro" id="IPR016181">
    <property type="entry name" value="Acyl_CoA_acyltransferase"/>
</dbReference>
<dbReference type="GO" id="GO:0008999">
    <property type="term" value="F:protein-N-terminal-alanine acetyltransferase activity"/>
    <property type="evidence" value="ECO:0007669"/>
    <property type="project" value="TreeGrafter"/>
</dbReference>
<organism evidence="2 3">
    <name type="scientific">Vibrio gelatinilyticus</name>
    <dbReference type="NCBI Taxonomy" id="2893468"/>
    <lineage>
        <taxon>Bacteria</taxon>
        <taxon>Pseudomonadati</taxon>
        <taxon>Pseudomonadota</taxon>
        <taxon>Gammaproteobacteria</taxon>
        <taxon>Vibrionales</taxon>
        <taxon>Vibrionaceae</taxon>
        <taxon>Vibrio</taxon>
    </lineage>
</organism>
<dbReference type="Gene3D" id="3.40.630.30">
    <property type="match status" value="1"/>
</dbReference>
<accession>A0A9X2AW08</accession>
<dbReference type="CDD" id="cd04301">
    <property type="entry name" value="NAT_SF"/>
    <property type="match status" value="1"/>
</dbReference>
<dbReference type="PROSITE" id="PS51186">
    <property type="entry name" value="GNAT"/>
    <property type="match status" value="1"/>
</dbReference>
<reference evidence="2" key="1">
    <citation type="submission" date="2021-11" db="EMBL/GenBank/DDBJ databases">
        <title>Vibrio ZSDE26 sp. nov. and Vibrio ZSDZ34 sp. nov., isolated from coastal seawater in Qingdao.</title>
        <authorList>
            <person name="Zhang P."/>
        </authorList>
    </citation>
    <scope>NUCLEOTIDE SEQUENCE</scope>
    <source>
        <strain evidence="2">ZSDZ34</strain>
    </source>
</reference>
<evidence type="ECO:0000313" key="3">
    <source>
        <dbReference type="Proteomes" id="UP001139488"/>
    </source>
</evidence>
<keyword evidence="3" id="KW-1185">Reference proteome</keyword>
<dbReference type="Pfam" id="PF13302">
    <property type="entry name" value="Acetyltransf_3"/>
    <property type="match status" value="1"/>
</dbReference>
<dbReference type="EMBL" id="JAJNNZ010000004">
    <property type="protein sequence ID" value="MCJ2376706.1"/>
    <property type="molecule type" value="Genomic_DNA"/>
</dbReference>
<protein>
    <submittedName>
        <fullName evidence="2">GNAT family N-acetyltransferase</fullName>
    </submittedName>
</protein>
<feature type="domain" description="N-acetyltransferase" evidence="1">
    <location>
        <begin position="21"/>
        <end position="177"/>
    </location>
</feature>
<dbReference type="GO" id="GO:0005737">
    <property type="term" value="C:cytoplasm"/>
    <property type="evidence" value="ECO:0007669"/>
    <property type="project" value="TreeGrafter"/>
</dbReference>
<dbReference type="GO" id="GO:1990189">
    <property type="term" value="F:protein N-terminal-serine acetyltransferase activity"/>
    <property type="evidence" value="ECO:0007669"/>
    <property type="project" value="TreeGrafter"/>
</dbReference>
<comment type="caution">
    <text evidence="2">The sequence shown here is derived from an EMBL/GenBank/DDBJ whole genome shotgun (WGS) entry which is preliminary data.</text>
</comment>
<dbReference type="AlphaFoldDB" id="A0A9X2AW08"/>
<dbReference type="PANTHER" id="PTHR43441">
    <property type="entry name" value="RIBOSOMAL-PROTEIN-SERINE ACETYLTRANSFERASE"/>
    <property type="match status" value="1"/>
</dbReference>
<proteinExistence type="predicted"/>
<name>A0A9X2AW08_9VIBR</name>
<evidence type="ECO:0000259" key="1">
    <source>
        <dbReference type="PROSITE" id="PS51186"/>
    </source>
</evidence>
<gene>
    <name evidence="2" type="ORF">LNL84_07625</name>
</gene>